<reference evidence="1" key="1">
    <citation type="journal article" date="2015" name="Nature">
        <title>Complex archaea that bridge the gap between prokaryotes and eukaryotes.</title>
        <authorList>
            <person name="Spang A."/>
            <person name="Saw J.H."/>
            <person name="Jorgensen S.L."/>
            <person name="Zaremba-Niedzwiedzka K."/>
            <person name="Martijn J."/>
            <person name="Lind A.E."/>
            <person name="van Eijk R."/>
            <person name="Schleper C."/>
            <person name="Guy L."/>
            <person name="Ettema T.J."/>
        </authorList>
    </citation>
    <scope>NUCLEOTIDE SEQUENCE</scope>
</reference>
<proteinExistence type="predicted"/>
<protein>
    <submittedName>
        <fullName evidence="1">Uncharacterized protein</fullName>
    </submittedName>
</protein>
<evidence type="ECO:0000313" key="1">
    <source>
        <dbReference type="EMBL" id="KKL69997.1"/>
    </source>
</evidence>
<gene>
    <name evidence="1" type="ORF">LCGC14_2109290</name>
</gene>
<dbReference type="AlphaFoldDB" id="A0A0F9H3W8"/>
<comment type="caution">
    <text evidence="1">The sequence shown here is derived from an EMBL/GenBank/DDBJ whole genome shotgun (WGS) entry which is preliminary data.</text>
</comment>
<accession>A0A0F9H3W8</accession>
<sequence>MYEEDDAGERSYLEDWNVGKTTKDEDFWYFGKVIRGMFGLQW</sequence>
<dbReference type="EMBL" id="LAZR01026027">
    <property type="protein sequence ID" value="KKL69997.1"/>
    <property type="molecule type" value="Genomic_DNA"/>
</dbReference>
<organism evidence="1">
    <name type="scientific">marine sediment metagenome</name>
    <dbReference type="NCBI Taxonomy" id="412755"/>
    <lineage>
        <taxon>unclassified sequences</taxon>
        <taxon>metagenomes</taxon>
        <taxon>ecological metagenomes</taxon>
    </lineage>
</organism>
<name>A0A0F9H3W8_9ZZZZ</name>